<keyword evidence="2" id="KW-1185">Reference proteome</keyword>
<name>A0ABT1SZ56_9SPHI</name>
<dbReference type="Proteomes" id="UP001204376">
    <property type="component" value="Unassembled WGS sequence"/>
</dbReference>
<organism evidence="1 2">
    <name type="scientific">Mucilaginibacter aquariorum</name>
    <dbReference type="NCBI Taxonomy" id="2967225"/>
    <lineage>
        <taxon>Bacteria</taxon>
        <taxon>Pseudomonadati</taxon>
        <taxon>Bacteroidota</taxon>
        <taxon>Sphingobacteriia</taxon>
        <taxon>Sphingobacteriales</taxon>
        <taxon>Sphingobacteriaceae</taxon>
        <taxon>Mucilaginibacter</taxon>
    </lineage>
</organism>
<gene>
    <name evidence="1" type="ORF">NPE20_06590</name>
</gene>
<protein>
    <recommendedName>
        <fullName evidence="3">ACT domain-containing protein</fullName>
    </recommendedName>
</protein>
<evidence type="ECO:0000313" key="2">
    <source>
        <dbReference type="Proteomes" id="UP001204376"/>
    </source>
</evidence>
<comment type="caution">
    <text evidence="1">The sequence shown here is derived from an EMBL/GenBank/DDBJ whole genome shotgun (WGS) entry which is preliminary data.</text>
</comment>
<evidence type="ECO:0000313" key="1">
    <source>
        <dbReference type="EMBL" id="MCQ6957614.1"/>
    </source>
</evidence>
<accession>A0ABT1SZ56</accession>
<reference evidence="1 2" key="1">
    <citation type="submission" date="2022-07" db="EMBL/GenBank/DDBJ databases">
        <title>Mucilaginibacter sp. JC4.</title>
        <authorList>
            <person name="Le V."/>
            <person name="Ko S.-R."/>
            <person name="Ahn C.-Y."/>
            <person name="Oh H.-M."/>
        </authorList>
    </citation>
    <scope>NUCLEOTIDE SEQUENCE [LARGE SCALE GENOMIC DNA]</scope>
    <source>
        <strain evidence="1 2">JC4</strain>
    </source>
</reference>
<dbReference type="EMBL" id="JANHOH010000001">
    <property type="protein sequence ID" value="MCQ6957614.1"/>
    <property type="molecule type" value="Genomic_DNA"/>
</dbReference>
<evidence type="ECO:0008006" key="3">
    <source>
        <dbReference type="Google" id="ProtNLM"/>
    </source>
</evidence>
<sequence length="59" mass="6511">MLATSEDVNIVKRVADQFDSLGIEIKGKISMITAVKVESETITILKEIQLAKSGYEQLN</sequence>
<proteinExistence type="predicted"/>